<sequence length="59" mass="6521">MSTIELVRAWKDEDYRLSLSPDAVPTHPAGVPQSELYASQALSLNTCEFATSCFRICSN</sequence>
<dbReference type="RefSeq" id="WP_163571639.1">
    <property type="nucleotide sequence ID" value="NZ_BAAANY010000023.1"/>
</dbReference>
<dbReference type="InterPro" id="IPR027635">
    <property type="entry name" value="Lantibiotic2_lead_pep_dom"/>
</dbReference>
<reference evidence="1 2" key="1">
    <citation type="journal article" date="2019" name="Int. J. Syst. Evol. Microbiol.">
        <title>The Global Catalogue of Microorganisms (GCM) 10K type strain sequencing project: providing services to taxonomists for standard genome sequencing and annotation.</title>
        <authorList>
            <consortium name="The Broad Institute Genomics Platform"/>
            <consortium name="The Broad Institute Genome Sequencing Center for Infectious Disease"/>
            <person name="Wu L."/>
            <person name="Ma J."/>
        </authorList>
    </citation>
    <scope>NUCLEOTIDE SEQUENCE [LARGE SCALE GENOMIC DNA]</scope>
    <source>
        <strain evidence="1 2">JCM 14718</strain>
    </source>
</reference>
<evidence type="ECO:0000313" key="1">
    <source>
        <dbReference type="EMBL" id="GAA1700059.1"/>
    </source>
</evidence>
<evidence type="ECO:0000313" key="2">
    <source>
        <dbReference type="Proteomes" id="UP001500618"/>
    </source>
</evidence>
<dbReference type="Proteomes" id="UP001500618">
    <property type="component" value="Unassembled WGS sequence"/>
</dbReference>
<accession>A0ABN2I7T2</accession>
<organism evidence="1 2">
    <name type="scientific">Fodinicola feengrottensis</name>
    <dbReference type="NCBI Taxonomy" id="435914"/>
    <lineage>
        <taxon>Bacteria</taxon>
        <taxon>Bacillati</taxon>
        <taxon>Actinomycetota</taxon>
        <taxon>Actinomycetes</taxon>
        <taxon>Mycobacteriales</taxon>
        <taxon>Fodinicola</taxon>
    </lineage>
</organism>
<dbReference type="EMBL" id="BAAANY010000023">
    <property type="protein sequence ID" value="GAA1700059.1"/>
    <property type="molecule type" value="Genomic_DNA"/>
</dbReference>
<name>A0ABN2I7T2_9ACTN</name>
<evidence type="ECO:0008006" key="3">
    <source>
        <dbReference type="Google" id="ProtNLM"/>
    </source>
</evidence>
<comment type="caution">
    <text evidence="1">The sequence shown here is derived from an EMBL/GenBank/DDBJ whole genome shotgun (WGS) entry which is preliminary data.</text>
</comment>
<proteinExistence type="predicted"/>
<protein>
    <recommendedName>
        <fullName evidence="3">Mersacidin/lichenicidin family type 2 lantibiotic</fullName>
    </recommendedName>
</protein>
<keyword evidence="2" id="KW-1185">Reference proteome</keyword>
<dbReference type="NCBIfam" id="TIGR03898">
    <property type="entry name" value="lanti_MRSA_kill"/>
    <property type="match status" value="1"/>
</dbReference>
<gene>
    <name evidence="1" type="ORF">GCM10009765_56850</name>
</gene>